<dbReference type="InterPro" id="IPR036514">
    <property type="entry name" value="SGNH_hydro_sf"/>
</dbReference>
<dbReference type="RefSeq" id="WP_170022183.1">
    <property type="nucleotide sequence ID" value="NZ_JABCSC020000003.1"/>
</dbReference>
<accession>A0ABX2IGB1</accession>
<protein>
    <submittedName>
        <fullName evidence="5">Rhamnogalacturonan acetylesterase</fullName>
    </submittedName>
</protein>
<dbReference type="PANTHER" id="PTHR43695">
    <property type="entry name" value="PUTATIVE (AFU_ORTHOLOGUE AFUA_2G17250)-RELATED"/>
    <property type="match status" value="1"/>
</dbReference>
<dbReference type="EMBL" id="JABCSC020000003">
    <property type="protein sequence ID" value="NSL55790.1"/>
    <property type="molecule type" value="Genomic_DNA"/>
</dbReference>
<dbReference type="SUPFAM" id="SSF52266">
    <property type="entry name" value="SGNH hydrolase"/>
    <property type="match status" value="1"/>
</dbReference>
<name>A0ABX2IGB1_9RHOO</name>
<comment type="similarity">
    <text evidence="1">Belongs to the 'GDSL' lipolytic enzyme family.</text>
</comment>
<dbReference type="Gene3D" id="3.40.50.1110">
    <property type="entry name" value="SGNH hydrolase"/>
    <property type="match status" value="1"/>
</dbReference>
<evidence type="ECO:0000256" key="3">
    <source>
        <dbReference type="SAM" id="SignalP"/>
    </source>
</evidence>
<proteinExistence type="inferred from homology"/>
<gene>
    <name evidence="5" type="ORF">HJ583_012195</name>
</gene>
<evidence type="ECO:0000256" key="1">
    <source>
        <dbReference type="ARBA" id="ARBA00008668"/>
    </source>
</evidence>
<keyword evidence="2" id="KW-0378">Hydrolase</keyword>
<dbReference type="InterPro" id="IPR037459">
    <property type="entry name" value="RhgT-like"/>
</dbReference>
<feature type="domain" description="SGNH hydrolase-type esterase" evidence="4">
    <location>
        <begin position="24"/>
        <end position="207"/>
    </location>
</feature>
<organism evidence="5 6">
    <name type="scientific">Uliginosibacterium aquaticum</name>
    <dbReference type="NCBI Taxonomy" id="2731212"/>
    <lineage>
        <taxon>Bacteria</taxon>
        <taxon>Pseudomonadati</taxon>
        <taxon>Pseudomonadota</taxon>
        <taxon>Betaproteobacteria</taxon>
        <taxon>Rhodocyclales</taxon>
        <taxon>Zoogloeaceae</taxon>
        <taxon>Uliginosibacterium</taxon>
    </lineage>
</organism>
<keyword evidence="3" id="KW-0732">Signal</keyword>
<reference evidence="5 6" key="1">
    <citation type="submission" date="2020-06" db="EMBL/GenBank/DDBJ databases">
        <title>Draft genome of Uliginosibacterium sp. IMCC34675.</title>
        <authorList>
            <person name="Song J."/>
        </authorList>
    </citation>
    <scope>NUCLEOTIDE SEQUENCE [LARGE SCALE GENOMIC DNA]</scope>
    <source>
        <strain evidence="5 6">IMCC34675</strain>
    </source>
</reference>
<dbReference type="CDD" id="cd01821">
    <property type="entry name" value="Rhamnogalacturan_acetylesterase_like"/>
    <property type="match status" value="1"/>
</dbReference>
<dbReference type="PANTHER" id="PTHR43695:SF1">
    <property type="entry name" value="RHAMNOGALACTURONAN ACETYLESTERASE"/>
    <property type="match status" value="1"/>
</dbReference>
<evidence type="ECO:0000256" key="2">
    <source>
        <dbReference type="ARBA" id="ARBA00022801"/>
    </source>
</evidence>
<evidence type="ECO:0000313" key="5">
    <source>
        <dbReference type="EMBL" id="NSL55790.1"/>
    </source>
</evidence>
<dbReference type="Pfam" id="PF13472">
    <property type="entry name" value="Lipase_GDSL_2"/>
    <property type="match status" value="1"/>
</dbReference>
<feature type="chain" id="PRO_5046364804" evidence="3">
    <location>
        <begin position="20"/>
        <end position="233"/>
    </location>
</feature>
<feature type="signal peptide" evidence="3">
    <location>
        <begin position="1"/>
        <end position="19"/>
    </location>
</feature>
<evidence type="ECO:0000313" key="6">
    <source>
        <dbReference type="Proteomes" id="UP000778523"/>
    </source>
</evidence>
<keyword evidence="6" id="KW-1185">Reference proteome</keyword>
<dbReference type="Proteomes" id="UP000778523">
    <property type="component" value="Unassembled WGS sequence"/>
</dbReference>
<dbReference type="InterPro" id="IPR013830">
    <property type="entry name" value="SGNH_hydro"/>
</dbReference>
<sequence>MKFRSLLLALACVATSAAAETVFLIGDSTVSSYTPPDPRNGWGQVIGQYFTSEVAVKNFALSGRSSKSFLEEGAWAPVAAAIQPGDYVFIQFGHNDQKRDAARSTDPFGSYQEFLSRYVEDTQKAGGIPVLVTPVGRGGLKRSSGPGSHGRYPDAMLELAKKKGVLAIDLTALSEAYYSKIGYSATIKLFVAAQDGKDDTHFLPAGAAEIAKLMARAIKGLDTPLAQRVSGLD</sequence>
<comment type="caution">
    <text evidence="5">The sequence shown here is derived from an EMBL/GenBank/DDBJ whole genome shotgun (WGS) entry which is preliminary data.</text>
</comment>
<evidence type="ECO:0000259" key="4">
    <source>
        <dbReference type="Pfam" id="PF13472"/>
    </source>
</evidence>